<organism evidence="7 8">
    <name type="scientific">Methanobrevibacter arboriphilus JCM 13429 = DSM 1125</name>
    <dbReference type="NCBI Taxonomy" id="1300164"/>
    <lineage>
        <taxon>Archaea</taxon>
        <taxon>Methanobacteriati</taxon>
        <taxon>Methanobacteriota</taxon>
        <taxon>Methanomada group</taxon>
        <taxon>Methanobacteria</taxon>
        <taxon>Methanobacteriales</taxon>
        <taxon>Methanobacteriaceae</taxon>
        <taxon>Methanobrevibacter</taxon>
    </lineage>
</organism>
<keyword evidence="4 6" id="KW-1133">Transmembrane helix</keyword>
<dbReference type="FunFam" id="1.20.1260.100:FF:000001">
    <property type="entry name" value="translocator protein 2"/>
    <property type="match status" value="1"/>
</dbReference>
<comment type="caution">
    <text evidence="7">The sequence shown here is derived from an EMBL/GenBank/DDBJ whole genome shotgun (WGS) entry which is preliminary data.</text>
</comment>
<dbReference type="EMBL" id="JXMW01000028">
    <property type="protein sequence ID" value="OQD58124.1"/>
    <property type="molecule type" value="Genomic_DNA"/>
</dbReference>
<dbReference type="PANTHER" id="PTHR10057:SF0">
    <property type="entry name" value="TRANSLOCATOR PROTEIN"/>
    <property type="match status" value="1"/>
</dbReference>
<evidence type="ECO:0000313" key="7">
    <source>
        <dbReference type="EMBL" id="OQD58124.1"/>
    </source>
</evidence>
<dbReference type="InterPro" id="IPR004307">
    <property type="entry name" value="TspO_MBR"/>
</dbReference>
<dbReference type="GO" id="GO:0016020">
    <property type="term" value="C:membrane"/>
    <property type="evidence" value="ECO:0007669"/>
    <property type="project" value="UniProtKB-SubCell"/>
</dbReference>
<proteinExistence type="inferred from homology"/>
<feature type="transmembrane region" description="Helical" evidence="6">
    <location>
        <begin position="12"/>
        <end position="31"/>
    </location>
</feature>
<name>A0A1V6N0G3_METAZ</name>
<keyword evidence="5 6" id="KW-0472">Membrane</keyword>
<evidence type="ECO:0000256" key="2">
    <source>
        <dbReference type="ARBA" id="ARBA00007524"/>
    </source>
</evidence>
<dbReference type="PANTHER" id="PTHR10057">
    <property type="entry name" value="PERIPHERAL-TYPE BENZODIAZEPINE RECEPTOR"/>
    <property type="match status" value="1"/>
</dbReference>
<dbReference type="Pfam" id="PF03073">
    <property type="entry name" value="TspO_MBR"/>
    <property type="match status" value="1"/>
</dbReference>
<dbReference type="RefSeq" id="WP_080460993.1">
    <property type="nucleotide sequence ID" value="NZ_JXMW01000028.1"/>
</dbReference>
<accession>A0A1V6N0G3</accession>
<dbReference type="CDD" id="cd15904">
    <property type="entry name" value="TSPO_MBR"/>
    <property type="match status" value="1"/>
</dbReference>
<dbReference type="AlphaFoldDB" id="A0A1V6N0G3"/>
<keyword evidence="3 6" id="KW-0812">Transmembrane</keyword>
<evidence type="ECO:0008006" key="9">
    <source>
        <dbReference type="Google" id="ProtNLM"/>
    </source>
</evidence>
<comment type="subcellular location">
    <subcellularLocation>
        <location evidence="1">Membrane</location>
        <topology evidence="1">Multi-pass membrane protein</topology>
    </subcellularLocation>
</comment>
<sequence length="162" mass="18750">MENFKKEDIIKLGISLLIVYIIALIGSFITYPEISTWYASLAKPSWTPAGWVFPIVWNILYILISIGLFFVWKDGIKDKKVKIALYVFAVQLGLNLLWSIVFFGFHSLNGGLGIIILLWLFILLNIIVFYRVYKLAGIILIPYIIWVTIAMYLNYTVYILNF</sequence>
<feature type="transmembrane region" description="Helical" evidence="6">
    <location>
        <begin position="83"/>
        <end position="105"/>
    </location>
</feature>
<dbReference type="InterPro" id="IPR038330">
    <property type="entry name" value="TspO/MBR-related_sf"/>
</dbReference>
<dbReference type="GO" id="GO:0033013">
    <property type="term" value="P:tetrapyrrole metabolic process"/>
    <property type="evidence" value="ECO:0007669"/>
    <property type="project" value="UniProtKB-ARBA"/>
</dbReference>
<dbReference type="OrthoDB" id="212929at2157"/>
<keyword evidence="8" id="KW-1185">Reference proteome</keyword>
<dbReference type="Gene3D" id="1.20.1260.100">
    <property type="entry name" value="TspO/MBR protein"/>
    <property type="match status" value="1"/>
</dbReference>
<evidence type="ECO:0000256" key="5">
    <source>
        <dbReference type="ARBA" id="ARBA00023136"/>
    </source>
</evidence>
<dbReference type="Proteomes" id="UP000191661">
    <property type="component" value="Unassembled WGS sequence"/>
</dbReference>
<comment type="similarity">
    <text evidence="2">Belongs to the TspO/BZRP family.</text>
</comment>
<feature type="transmembrane region" description="Helical" evidence="6">
    <location>
        <begin position="111"/>
        <end position="133"/>
    </location>
</feature>
<evidence type="ECO:0000256" key="4">
    <source>
        <dbReference type="ARBA" id="ARBA00022989"/>
    </source>
</evidence>
<dbReference type="PIRSF" id="PIRSF005859">
    <property type="entry name" value="PBR"/>
    <property type="match status" value="1"/>
</dbReference>
<evidence type="ECO:0000313" key="8">
    <source>
        <dbReference type="Proteomes" id="UP000191661"/>
    </source>
</evidence>
<reference evidence="7 8" key="1">
    <citation type="submission" date="2014-12" db="EMBL/GenBank/DDBJ databases">
        <title>Genome sequence of Methanobrevibacter arboriphilicus DH1, DSM1125.</title>
        <authorList>
            <person name="Poehlein A."/>
            <person name="Thauer R.K."/>
            <person name="Seedorf H."/>
            <person name="Daniel R."/>
        </authorList>
    </citation>
    <scope>NUCLEOTIDE SEQUENCE [LARGE SCALE GENOMIC DNA]</scope>
    <source>
        <strain evidence="7 8">DH1</strain>
    </source>
</reference>
<evidence type="ECO:0000256" key="6">
    <source>
        <dbReference type="SAM" id="Phobius"/>
    </source>
</evidence>
<protein>
    <recommendedName>
        <fullName evidence="9">Tryptophan-rich sensory protein</fullName>
    </recommendedName>
</protein>
<feature type="transmembrane region" description="Helical" evidence="6">
    <location>
        <begin position="140"/>
        <end position="160"/>
    </location>
</feature>
<feature type="transmembrane region" description="Helical" evidence="6">
    <location>
        <begin position="51"/>
        <end position="71"/>
    </location>
</feature>
<evidence type="ECO:0000256" key="1">
    <source>
        <dbReference type="ARBA" id="ARBA00004141"/>
    </source>
</evidence>
<gene>
    <name evidence="7" type="ORF">MBBAR_28c00100</name>
</gene>
<evidence type="ECO:0000256" key="3">
    <source>
        <dbReference type="ARBA" id="ARBA00022692"/>
    </source>
</evidence>